<organism evidence="8 9">
    <name type="scientific">Paenibacillus silvae</name>
    <dbReference type="NCBI Taxonomy" id="1325358"/>
    <lineage>
        <taxon>Bacteria</taxon>
        <taxon>Bacillati</taxon>
        <taxon>Bacillota</taxon>
        <taxon>Bacilli</taxon>
        <taxon>Bacillales</taxon>
        <taxon>Paenibacillaceae</taxon>
        <taxon>Paenibacillus</taxon>
    </lineage>
</organism>
<evidence type="ECO:0000313" key="9">
    <source>
        <dbReference type="Proteomes" id="UP000249204"/>
    </source>
</evidence>
<reference evidence="8 9" key="1">
    <citation type="submission" date="2018-06" db="EMBL/GenBank/DDBJ databases">
        <title>Isolation of heavy metals resistant Paenibacillus silvae NC2 from Gold-Copper mine in ZiJin, China.</title>
        <authorList>
            <person name="Xu J."/>
            <person name="Mazhar H.S."/>
            <person name="Rensing C."/>
        </authorList>
    </citation>
    <scope>NUCLEOTIDE SEQUENCE [LARGE SCALE GENOMIC DNA]</scope>
    <source>
        <strain evidence="8 9">NC2</strain>
    </source>
</reference>
<comment type="subcellular location">
    <subcellularLocation>
        <location evidence="1">Cell membrane</location>
        <topology evidence="1">Multi-pass membrane protein</topology>
    </subcellularLocation>
</comment>
<evidence type="ECO:0000256" key="1">
    <source>
        <dbReference type="ARBA" id="ARBA00004651"/>
    </source>
</evidence>
<feature type="transmembrane region" description="Helical" evidence="6">
    <location>
        <begin position="20"/>
        <end position="41"/>
    </location>
</feature>
<feature type="transmembrane region" description="Helical" evidence="6">
    <location>
        <begin position="764"/>
        <end position="788"/>
    </location>
</feature>
<feature type="domain" description="ABC3 transporter permease C-terminal" evidence="7">
    <location>
        <begin position="263"/>
        <end position="379"/>
    </location>
</feature>
<dbReference type="RefSeq" id="WP_111272678.1">
    <property type="nucleotide sequence ID" value="NZ_QKWW01000077.1"/>
</dbReference>
<keyword evidence="4 6" id="KW-1133">Transmembrane helix</keyword>
<dbReference type="PANTHER" id="PTHR30287:SF2">
    <property type="entry name" value="BLL1001 PROTEIN"/>
    <property type="match status" value="1"/>
</dbReference>
<dbReference type="InterPro" id="IPR038766">
    <property type="entry name" value="Membrane_comp_ABC_pdt"/>
</dbReference>
<feature type="transmembrane region" description="Helical" evidence="6">
    <location>
        <begin position="310"/>
        <end position="335"/>
    </location>
</feature>
<feature type="domain" description="ABC3 transporter permease C-terminal" evidence="7">
    <location>
        <begin position="676"/>
        <end position="796"/>
    </location>
</feature>
<dbReference type="EMBL" id="QKWW01000077">
    <property type="protein sequence ID" value="PZT53097.1"/>
    <property type="molecule type" value="Genomic_DNA"/>
</dbReference>
<feature type="transmembrane region" description="Helical" evidence="6">
    <location>
        <begin position="437"/>
        <end position="457"/>
    </location>
</feature>
<dbReference type="InterPro" id="IPR003838">
    <property type="entry name" value="ABC3_permease_C"/>
</dbReference>
<keyword evidence="5 6" id="KW-0472">Membrane</keyword>
<comment type="caution">
    <text evidence="8">The sequence shown here is derived from an EMBL/GenBank/DDBJ whole genome shotgun (WGS) entry which is preliminary data.</text>
</comment>
<sequence>MAVILKLGHSYLRKNKTQNLFIALLILLSTLLVCTSVIILANTGNQFKEMHSRTNGSHQILTFDKGLNDPQTVYDWWAAQNGVQISPLLAYRTLSGITFEGKDIANLYLYMMNTTPPPWKVDQLLFASGQESSTPAQGSVWIPTSMANSYNITVGDTVHFKTGTAVLHLTVSAVVIDVPYGAPFTNTARIWMHPTDYENDFGTFAGKEHYMMGMHFDDYDSHSSYWDRYTTETGAPFLESIMDFESISSFYLIINQMIGFIMIFLGVVMLLIALITIGFTLSDAILANYKTIGILKSLGLTSRHIVSTYVVQYALLSIIAVLPGLVLSMFVSRFIIRISVSSLQTDHAHLVIEGIGMAVFSGLLLLVLIIGFIVIYASKTRMIEPAQAIRYGMSERDNMRLAGRMNSPLANRVLFGRFPVSWVIGLRNLIKNRKSSVLMLLLTMTAASVLVFGYVVLSSINGIDRTAAKWGYDNANIAAIVVDKMTFSRAEMQHVLEEDSRITAVGWRGNVTGITLIPSDVSSDAASQSFSLNLSVLDGRYTDFGFETLRGHNPERVNEISIGVNAAKRLNKQLGDLIELYIEGEKRTFIISGIYQAISNMSLSGRITAEAVRSVNPDYDDADVAFINIIKPSQAEVIAAQLNERFKASASIVTQKMLLDSLYAEAAHILMYPMALFGLLFILVTFIIIFITCRISIRKESRTYGIHKSIGMTSGRIRSSITLGVAGLSLIGSTFGVFVGMYLLPLLLEKVLSGYGIVQIPLVLNWGGMLLIACLGMLAAVIGCWLASREIRQMSPRMLVIE</sequence>
<accession>A0A2W6NAU2</accession>
<feature type="transmembrane region" description="Helical" evidence="6">
    <location>
        <begin position="257"/>
        <end position="289"/>
    </location>
</feature>
<dbReference type="Proteomes" id="UP000249204">
    <property type="component" value="Unassembled WGS sequence"/>
</dbReference>
<evidence type="ECO:0000256" key="3">
    <source>
        <dbReference type="ARBA" id="ARBA00022692"/>
    </source>
</evidence>
<keyword evidence="3 6" id="KW-0812">Transmembrane</keyword>
<proteinExistence type="predicted"/>
<evidence type="ECO:0000256" key="5">
    <source>
        <dbReference type="ARBA" id="ARBA00023136"/>
    </source>
</evidence>
<feature type="transmembrane region" description="Helical" evidence="6">
    <location>
        <begin position="670"/>
        <end position="693"/>
    </location>
</feature>
<dbReference type="GO" id="GO:0005886">
    <property type="term" value="C:plasma membrane"/>
    <property type="evidence" value="ECO:0007669"/>
    <property type="project" value="UniProtKB-SubCell"/>
</dbReference>
<evidence type="ECO:0000256" key="4">
    <source>
        <dbReference type="ARBA" id="ARBA00022989"/>
    </source>
</evidence>
<evidence type="ECO:0000313" key="8">
    <source>
        <dbReference type="EMBL" id="PZT53097.1"/>
    </source>
</evidence>
<feature type="transmembrane region" description="Helical" evidence="6">
    <location>
        <begin position="721"/>
        <end position="744"/>
    </location>
</feature>
<name>A0A2W6NAU2_9BACL</name>
<protein>
    <submittedName>
        <fullName evidence="8">ABC transporter permease</fullName>
    </submittedName>
</protein>
<dbReference type="Pfam" id="PF02687">
    <property type="entry name" value="FtsX"/>
    <property type="match status" value="2"/>
</dbReference>
<evidence type="ECO:0000256" key="2">
    <source>
        <dbReference type="ARBA" id="ARBA00022475"/>
    </source>
</evidence>
<keyword evidence="2" id="KW-1003">Cell membrane</keyword>
<evidence type="ECO:0000259" key="7">
    <source>
        <dbReference type="Pfam" id="PF02687"/>
    </source>
</evidence>
<dbReference type="AlphaFoldDB" id="A0A2W6NAU2"/>
<dbReference type="PANTHER" id="PTHR30287">
    <property type="entry name" value="MEMBRANE COMPONENT OF PREDICTED ABC SUPERFAMILY METABOLITE UPTAKE TRANSPORTER"/>
    <property type="match status" value="1"/>
</dbReference>
<feature type="transmembrane region" description="Helical" evidence="6">
    <location>
        <begin position="355"/>
        <end position="377"/>
    </location>
</feature>
<evidence type="ECO:0000256" key="6">
    <source>
        <dbReference type="SAM" id="Phobius"/>
    </source>
</evidence>
<gene>
    <name evidence="8" type="ORF">DN757_23865</name>
</gene>